<evidence type="ECO:0000256" key="5">
    <source>
        <dbReference type="ARBA" id="ARBA00022989"/>
    </source>
</evidence>
<evidence type="ECO:0000313" key="11">
    <source>
        <dbReference type="Proteomes" id="UP000606172"/>
    </source>
</evidence>
<evidence type="ECO:0000256" key="1">
    <source>
        <dbReference type="ARBA" id="ARBA00004651"/>
    </source>
</evidence>
<keyword evidence="11" id="KW-1185">Reference proteome</keyword>
<feature type="transmembrane region" description="Helical" evidence="8">
    <location>
        <begin position="74"/>
        <end position="94"/>
    </location>
</feature>
<dbReference type="PRINTS" id="PR00164">
    <property type="entry name" value="ABC2TRNSPORT"/>
</dbReference>
<evidence type="ECO:0000256" key="6">
    <source>
        <dbReference type="ARBA" id="ARBA00023136"/>
    </source>
</evidence>
<protein>
    <recommendedName>
        <fullName evidence="8">Transport permease protein</fullName>
    </recommendedName>
</protein>
<dbReference type="PANTHER" id="PTHR43077:SF8">
    <property type="entry name" value="DOXORUBICIN RESISTANCE ABC TRANSPORTER PERMEASE PROTEIN DRRB"/>
    <property type="match status" value="1"/>
</dbReference>
<dbReference type="GO" id="GO:0043190">
    <property type="term" value="C:ATP-binding cassette (ABC) transporter complex"/>
    <property type="evidence" value="ECO:0007669"/>
    <property type="project" value="InterPro"/>
</dbReference>
<feature type="domain" description="ABC transmembrane type-2" evidence="9">
    <location>
        <begin position="34"/>
        <end position="266"/>
    </location>
</feature>
<feature type="transmembrane region" description="Helical" evidence="8">
    <location>
        <begin position="128"/>
        <end position="146"/>
    </location>
</feature>
<gene>
    <name evidence="10" type="ORF">Ssi02_31360</name>
</gene>
<accession>A0A919RFE7</accession>
<keyword evidence="4 8" id="KW-0812">Transmembrane</keyword>
<dbReference type="EMBL" id="BOOW01000019">
    <property type="protein sequence ID" value="GII92905.1"/>
    <property type="molecule type" value="Genomic_DNA"/>
</dbReference>
<feature type="transmembrane region" description="Helical" evidence="8">
    <location>
        <begin position="186"/>
        <end position="206"/>
    </location>
</feature>
<dbReference type="PANTHER" id="PTHR43077">
    <property type="entry name" value="TRANSPORT PERMEASE YVFS-RELATED"/>
    <property type="match status" value="1"/>
</dbReference>
<dbReference type="Proteomes" id="UP000606172">
    <property type="component" value="Unassembled WGS sequence"/>
</dbReference>
<dbReference type="GO" id="GO:0140359">
    <property type="term" value="F:ABC-type transporter activity"/>
    <property type="evidence" value="ECO:0007669"/>
    <property type="project" value="InterPro"/>
</dbReference>
<dbReference type="InterPro" id="IPR013525">
    <property type="entry name" value="ABC2_TM"/>
</dbReference>
<evidence type="ECO:0000256" key="8">
    <source>
        <dbReference type="RuleBase" id="RU361157"/>
    </source>
</evidence>
<dbReference type="RefSeq" id="WP_204026053.1">
    <property type="nucleotide sequence ID" value="NZ_BOOW01000019.1"/>
</dbReference>
<keyword evidence="7" id="KW-0046">Antibiotic resistance</keyword>
<feature type="transmembrane region" description="Helical" evidence="8">
    <location>
        <begin position="152"/>
        <end position="174"/>
    </location>
</feature>
<name>A0A919RFE7_9ACTN</name>
<dbReference type="PROSITE" id="PS51012">
    <property type="entry name" value="ABC_TM2"/>
    <property type="match status" value="1"/>
</dbReference>
<comment type="caution">
    <text evidence="10">The sequence shown here is derived from an EMBL/GenBank/DDBJ whole genome shotgun (WGS) entry which is preliminary data.</text>
</comment>
<keyword evidence="3 8" id="KW-1003">Cell membrane</keyword>
<organism evidence="10 11">
    <name type="scientific">Sinosporangium siamense</name>
    <dbReference type="NCBI Taxonomy" id="1367973"/>
    <lineage>
        <taxon>Bacteria</taxon>
        <taxon>Bacillati</taxon>
        <taxon>Actinomycetota</taxon>
        <taxon>Actinomycetes</taxon>
        <taxon>Streptosporangiales</taxon>
        <taxon>Streptosporangiaceae</taxon>
        <taxon>Sinosporangium</taxon>
    </lineage>
</organism>
<keyword evidence="8" id="KW-0813">Transport</keyword>
<sequence length="267" mass="28238">MTTLAPRNWRGSGFATQVLVLTERSLRATTRNPKLMVAALVQPLVMVVLFTQVFSSMADTRNFPAGVGYVDFLMPAFMAVSGLSAASEAGVGLTTEMRNGVLARFRSMPISRVSVLFARSLSDLIKNAVQLALLLAFSALVFGFRAPGGVPGLLGAFLLALLVSWAMIWVFLALGAWLGNAETMQAVGFLALFPLMFFSSMFVPVANLPTWLQVIAHANPLTYAIDATRDLALGAPAGGIVLTSVAACAVLALAGATAATARFRRPL</sequence>
<dbReference type="PIRSF" id="PIRSF006648">
    <property type="entry name" value="DrrB"/>
    <property type="match status" value="1"/>
</dbReference>
<reference evidence="10" key="1">
    <citation type="submission" date="2021-01" db="EMBL/GenBank/DDBJ databases">
        <title>Whole genome shotgun sequence of Sinosporangium siamense NBRC 109515.</title>
        <authorList>
            <person name="Komaki H."/>
            <person name="Tamura T."/>
        </authorList>
    </citation>
    <scope>NUCLEOTIDE SEQUENCE</scope>
    <source>
        <strain evidence="10">NBRC 109515</strain>
    </source>
</reference>
<evidence type="ECO:0000259" key="9">
    <source>
        <dbReference type="PROSITE" id="PS51012"/>
    </source>
</evidence>
<feature type="transmembrane region" description="Helical" evidence="8">
    <location>
        <begin position="35"/>
        <end position="54"/>
    </location>
</feature>
<evidence type="ECO:0000256" key="3">
    <source>
        <dbReference type="ARBA" id="ARBA00022475"/>
    </source>
</evidence>
<dbReference type="InterPro" id="IPR000412">
    <property type="entry name" value="ABC_2_transport"/>
</dbReference>
<evidence type="ECO:0000256" key="4">
    <source>
        <dbReference type="ARBA" id="ARBA00022692"/>
    </source>
</evidence>
<proteinExistence type="inferred from homology"/>
<evidence type="ECO:0000256" key="7">
    <source>
        <dbReference type="ARBA" id="ARBA00023251"/>
    </source>
</evidence>
<keyword evidence="5 8" id="KW-1133">Transmembrane helix</keyword>
<feature type="transmembrane region" description="Helical" evidence="8">
    <location>
        <begin position="240"/>
        <end position="261"/>
    </location>
</feature>
<dbReference type="Pfam" id="PF01061">
    <property type="entry name" value="ABC2_membrane"/>
    <property type="match status" value="1"/>
</dbReference>
<evidence type="ECO:0000256" key="2">
    <source>
        <dbReference type="ARBA" id="ARBA00007783"/>
    </source>
</evidence>
<comment type="similarity">
    <text evidence="2 8">Belongs to the ABC-2 integral membrane protein family.</text>
</comment>
<dbReference type="GO" id="GO:0046677">
    <property type="term" value="P:response to antibiotic"/>
    <property type="evidence" value="ECO:0007669"/>
    <property type="project" value="UniProtKB-KW"/>
</dbReference>
<dbReference type="AlphaFoldDB" id="A0A919RFE7"/>
<evidence type="ECO:0000313" key="10">
    <source>
        <dbReference type="EMBL" id="GII92905.1"/>
    </source>
</evidence>
<keyword evidence="6 8" id="KW-0472">Membrane</keyword>
<dbReference type="InterPro" id="IPR051328">
    <property type="entry name" value="T7SS_ABC-Transporter"/>
</dbReference>
<dbReference type="InterPro" id="IPR047817">
    <property type="entry name" value="ABC2_TM_bact-type"/>
</dbReference>
<comment type="subcellular location">
    <subcellularLocation>
        <location evidence="1 8">Cell membrane</location>
        <topology evidence="1 8">Multi-pass membrane protein</topology>
    </subcellularLocation>
</comment>